<evidence type="ECO:0000259" key="1">
    <source>
        <dbReference type="Pfam" id="PF21537"/>
    </source>
</evidence>
<name>A0A517DPV8_9FIRM</name>
<dbReference type="Pfam" id="PF21537">
    <property type="entry name" value="DUF1980_C"/>
    <property type="match status" value="1"/>
</dbReference>
<protein>
    <submittedName>
        <fullName evidence="2">TIGR03943: family protein</fullName>
    </submittedName>
</protein>
<evidence type="ECO:0000313" key="2">
    <source>
        <dbReference type="EMBL" id="QDR79391.1"/>
    </source>
</evidence>
<evidence type="ECO:0000313" key="3">
    <source>
        <dbReference type="Proteomes" id="UP000320776"/>
    </source>
</evidence>
<dbReference type="AlphaFoldDB" id="A0A517DPV8"/>
<accession>A0A517DPV8</accession>
<organism evidence="2 3">
    <name type="scientific">Sporomusa termitida</name>
    <dbReference type="NCBI Taxonomy" id="2377"/>
    <lineage>
        <taxon>Bacteria</taxon>
        <taxon>Bacillati</taxon>
        <taxon>Bacillota</taxon>
        <taxon>Negativicutes</taxon>
        <taxon>Selenomonadales</taxon>
        <taxon>Sporomusaceae</taxon>
        <taxon>Sporomusa</taxon>
    </lineage>
</organism>
<dbReference type="OrthoDB" id="9770408at2"/>
<proteinExistence type="predicted"/>
<dbReference type="KEGG" id="sted:SPTER_06650"/>
<feature type="domain" description="DUF1980" evidence="1">
    <location>
        <begin position="18"/>
        <end position="63"/>
    </location>
</feature>
<sequence length="67" mass="7434">MPVIEAIANALPRDVYGTATTYPTDTWLTVRGTIQVEKQQKKNMAVVNVTTAKTVPKPDRPYICPCK</sequence>
<reference evidence="2 3" key="1">
    <citation type="submission" date="2019-02" db="EMBL/GenBank/DDBJ databases">
        <title>Closed genome of Sporomusa termitida DSM 4440.</title>
        <authorList>
            <person name="Poehlein A."/>
            <person name="Daniel R."/>
        </authorList>
    </citation>
    <scope>NUCLEOTIDE SEQUENCE [LARGE SCALE GENOMIC DNA]</scope>
    <source>
        <strain evidence="2 3">DSM 4440</strain>
    </source>
</reference>
<dbReference type="InterPro" id="IPR048447">
    <property type="entry name" value="DUF1980_C"/>
</dbReference>
<dbReference type="EMBL" id="CP036259">
    <property type="protein sequence ID" value="QDR79391.1"/>
    <property type="molecule type" value="Genomic_DNA"/>
</dbReference>
<gene>
    <name evidence="2" type="ORF">SPTER_06650</name>
</gene>
<dbReference type="Proteomes" id="UP000320776">
    <property type="component" value="Chromosome"/>
</dbReference>
<keyword evidence="3" id="KW-1185">Reference proteome</keyword>
<dbReference type="RefSeq" id="WP_144349042.1">
    <property type="nucleotide sequence ID" value="NZ_CP036259.1"/>
</dbReference>